<dbReference type="Proteomes" id="UP000650477">
    <property type="component" value="Unassembled WGS sequence"/>
</dbReference>
<comment type="caution">
    <text evidence="1">The sequence shown here is derived from an EMBL/GenBank/DDBJ whole genome shotgun (WGS) entry which is preliminary data.</text>
</comment>
<reference evidence="1" key="1">
    <citation type="submission" date="2017-12" db="EMBL/GenBank/DDBJ databases">
        <title>Genome sequencing and analysis.</title>
        <authorList>
            <person name="Huang Y.-T."/>
        </authorList>
    </citation>
    <scope>NUCLEOTIDE SEQUENCE</scope>
    <source>
        <strain evidence="1">VGH116</strain>
    </source>
</reference>
<evidence type="ECO:0000313" key="2">
    <source>
        <dbReference type="Proteomes" id="UP000650477"/>
    </source>
</evidence>
<accession>A0A8I0U6T5</accession>
<organism evidence="1 2">
    <name type="scientific">Morganella morganii</name>
    <name type="common">Proteus morganii</name>
    <dbReference type="NCBI Taxonomy" id="582"/>
    <lineage>
        <taxon>Bacteria</taxon>
        <taxon>Pseudomonadati</taxon>
        <taxon>Pseudomonadota</taxon>
        <taxon>Gammaproteobacteria</taxon>
        <taxon>Enterobacterales</taxon>
        <taxon>Morganellaceae</taxon>
        <taxon>Morganella</taxon>
    </lineage>
</organism>
<dbReference type="AlphaFoldDB" id="A0A8I0U6T5"/>
<protein>
    <submittedName>
        <fullName evidence="1">Uncharacterized protein</fullName>
    </submittedName>
</protein>
<dbReference type="RefSeq" id="WP_153642481.1">
    <property type="nucleotide sequence ID" value="NZ_JBECUR010000027.1"/>
</dbReference>
<name>A0A8I0U6T5_MORMO</name>
<dbReference type="EMBL" id="PKLF01000007">
    <property type="protein sequence ID" value="MBE8612521.1"/>
    <property type="molecule type" value="Genomic_DNA"/>
</dbReference>
<gene>
    <name evidence="1" type="ORF">CYG68_08815</name>
</gene>
<evidence type="ECO:0000313" key="1">
    <source>
        <dbReference type="EMBL" id="MBE8612521.1"/>
    </source>
</evidence>
<sequence length="107" mass="11976">MAKKPVFNVYHDTGEIDNIIDSLAFVIHSERVDFSKTSMSFDSRYLKGGEKIIAVPIVTHRSEMNGNYPTVTNVKVNGNTVTWTYEHDSGMASATVPIIHVFKLMGR</sequence>
<proteinExistence type="predicted"/>